<dbReference type="InterPro" id="IPR005481">
    <property type="entry name" value="BC-like_N"/>
</dbReference>
<dbReference type="InterPro" id="IPR050856">
    <property type="entry name" value="Biotin_carboxylase_complex"/>
</dbReference>
<evidence type="ECO:0000256" key="3">
    <source>
        <dbReference type="ARBA" id="ARBA00022840"/>
    </source>
</evidence>
<accession>A0A162KDZ4</accession>
<evidence type="ECO:0000256" key="1">
    <source>
        <dbReference type="ARBA" id="ARBA00022598"/>
    </source>
</evidence>
<evidence type="ECO:0000259" key="6">
    <source>
        <dbReference type="PROSITE" id="PS50975"/>
    </source>
</evidence>
<dbReference type="Pfam" id="PF02785">
    <property type="entry name" value="Biotin_carb_C"/>
    <property type="match status" value="1"/>
</dbReference>
<feature type="domain" description="Biotin carboxylation" evidence="7">
    <location>
        <begin position="1"/>
        <end position="446"/>
    </location>
</feature>
<dbReference type="SUPFAM" id="SSF56059">
    <property type="entry name" value="Glutathione synthetase ATP-binding domain-like"/>
    <property type="match status" value="1"/>
</dbReference>
<dbReference type="EMBL" id="LPZR01000183">
    <property type="protein sequence ID" value="KYO51044.1"/>
    <property type="molecule type" value="Genomic_DNA"/>
</dbReference>
<dbReference type="Pfam" id="PF02786">
    <property type="entry name" value="CPSase_L_D2"/>
    <property type="match status" value="1"/>
</dbReference>
<comment type="caution">
    <text evidence="8">The sequence shown here is derived from an EMBL/GenBank/DDBJ whole genome shotgun (WGS) entry which is preliminary data.</text>
</comment>
<dbReference type="AlphaFoldDB" id="A0A162KDZ4"/>
<dbReference type="SUPFAM" id="SSF52440">
    <property type="entry name" value="PreATP-grasp domain"/>
    <property type="match status" value="1"/>
</dbReference>
<dbReference type="SUPFAM" id="SSF51246">
    <property type="entry name" value="Rudiment single hybrid motif"/>
    <property type="match status" value="1"/>
</dbReference>
<dbReference type="InterPro" id="IPR011761">
    <property type="entry name" value="ATP-grasp"/>
</dbReference>
<proteinExistence type="predicted"/>
<dbReference type="InterPro" id="IPR016185">
    <property type="entry name" value="PreATP-grasp_dom_sf"/>
</dbReference>
<evidence type="ECO:0000256" key="5">
    <source>
        <dbReference type="PROSITE-ProRule" id="PRU00409"/>
    </source>
</evidence>
<dbReference type="Pfam" id="PF00289">
    <property type="entry name" value="Biotin_carb_N"/>
    <property type="match status" value="1"/>
</dbReference>
<dbReference type="InterPro" id="IPR005482">
    <property type="entry name" value="Biotin_COase_C"/>
</dbReference>
<keyword evidence="3 5" id="KW-0067">ATP-binding</keyword>
<name>A0A162KDZ4_9PROT</name>
<keyword evidence="4" id="KW-0092">Biotin</keyword>
<dbReference type="PANTHER" id="PTHR18866">
    <property type="entry name" value="CARBOXYLASE:PYRUVATE/ACETYL-COA/PROPIONYL-COA CARBOXYLASE"/>
    <property type="match status" value="1"/>
</dbReference>
<reference evidence="8 9" key="1">
    <citation type="submission" date="2015-12" db="EMBL/GenBank/DDBJ databases">
        <title>Genome sequence of Tistrella mobilis MCCC 1A02139.</title>
        <authorList>
            <person name="Lu L."/>
            <person name="Lai Q."/>
            <person name="Shao Z."/>
            <person name="Qian P."/>
        </authorList>
    </citation>
    <scope>NUCLEOTIDE SEQUENCE [LARGE SCALE GENOMIC DNA]</scope>
    <source>
        <strain evidence="8 9">MCCC 1A02139</strain>
    </source>
</reference>
<dbReference type="InterPro" id="IPR011054">
    <property type="entry name" value="Rudment_hybrid_motif"/>
</dbReference>
<dbReference type="PANTHER" id="PTHR18866:SF33">
    <property type="entry name" value="METHYLCROTONOYL-COA CARBOXYLASE SUBUNIT ALPHA, MITOCHONDRIAL-RELATED"/>
    <property type="match status" value="1"/>
</dbReference>
<organism evidence="8 9">
    <name type="scientific">Tistrella mobilis</name>
    <dbReference type="NCBI Taxonomy" id="171437"/>
    <lineage>
        <taxon>Bacteria</taxon>
        <taxon>Pseudomonadati</taxon>
        <taxon>Pseudomonadota</taxon>
        <taxon>Alphaproteobacteria</taxon>
        <taxon>Geminicoccales</taxon>
        <taxon>Geminicoccaceae</taxon>
        <taxon>Tistrella</taxon>
    </lineage>
</organism>
<dbReference type="Proteomes" id="UP000075787">
    <property type="component" value="Unassembled WGS sequence"/>
</dbReference>
<dbReference type="GO" id="GO:0005524">
    <property type="term" value="F:ATP binding"/>
    <property type="evidence" value="ECO:0007669"/>
    <property type="project" value="UniProtKB-UniRule"/>
</dbReference>
<keyword evidence="1" id="KW-0436">Ligase</keyword>
<feature type="domain" description="ATP-grasp" evidence="6">
    <location>
        <begin position="120"/>
        <end position="317"/>
    </location>
</feature>
<dbReference type="Gene3D" id="3.40.50.20">
    <property type="match status" value="1"/>
</dbReference>
<dbReference type="OrthoDB" id="9763189at2"/>
<dbReference type="GeneID" id="97240814"/>
<keyword evidence="2 5" id="KW-0547">Nucleotide-binding</keyword>
<dbReference type="Gene3D" id="3.30.470.20">
    <property type="entry name" value="ATP-grasp fold, B domain"/>
    <property type="match status" value="1"/>
</dbReference>
<evidence type="ECO:0000313" key="9">
    <source>
        <dbReference type="Proteomes" id="UP000075787"/>
    </source>
</evidence>
<evidence type="ECO:0000256" key="4">
    <source>
        <dbReference type="ARBA" id="ARBA00023267"/>
    </source>
</evidence>
<dbReference type="SMART" id="SM00878">
    <property type="entry name" value="Biotin_carb_C"/>
    <property type="match status" value="1"/>
</dbReference>
<evidence type="ECO:0000313" key="8">
    <source>
        <dbReference type="EMBL" id="KYO51044.1"/>
    </source>
</evidence>
<gene>
    <name evidence="8" type="ORF">AUP44_10375</name>
</gene>
<dbReference type="PROSITE" id="PS00866">
    <property type="entry name" value="CPSASE_1"/>
    <property type="match status" value="1"/>
</dbReference>
<dbReference type="PROSITE" id="PS00867">
    <property type="entry name" value="CPSASE_2"/>
    <property type="match status" value="1"/>
</dbReference>
<dbReference type="Gene3D" id="3.30.1490.20">
    <property type="entry name" value="ATP-grasp fold, A domain"/>
    <property type="match status" value="1"/>
</dbReference>
<dbReference type="RefSeq" id="WP_062767003.1">
    <property type="nucleotide sequence ID" value="NZ_CP121045.1"/>
</dbReference>
<protein>
    <submittedName>
        <fullName evidence="8">Biotin carboxylase</fullName>
    </submittedName>
</protein>
<dbReference type="PROSITE" id="PS50975">
    <property type="entry name" value="ATP_GRASP"/>
    <property type="match status" value="1"/>
</dbReference>
<sequence>MSAKVLIANRGAVVPRVIESCRRLGLGVAVVHSDADAEGAWLDLADDVYALGGETPADSYLSIPKLLEAAAATGATAVHPGYGFLSENPAFATAVRAAGLCFIGPDARWLEAMGHKTGARSLMAAQGMPMGASSGLLGADAAEARAAADAIGYPVLVKPAQGGGGIGMLAARDAAELDKALERARTMAARSFGSAEIYLERLMERPRHVEFQILADGRGGAVCLSERDCSLQRRHQKVIEEAPAPGLDRVEVGALGDRIAGMMGALGYDNLGTVEMLWEEGTGFAFLEVNTRLQVEHAVTEEVTGTDIVAAQIRLALGEPLDQVLPRRPEARGHAVQARIYAEDPVRFLPSAGRLTRFMPPVAEAVRVYSGYREGGRVTPFYDPLVAKVIARGATRDEALDRLDAALAGFVIEGIRTNIPFLRRAIGHPAFRAGRVHTGLTAEILAS</sequence>
<evidence type="ECO:0000259" key="7">
    <source>
        <dbReference type="PROSITE" id="PS50979"/>
    </source>
</evidence>
<evidence type="ECO:0000256" key="2">
    <source>
        <dbReference type="ARBA" id="ARBA00022741"/>
    </source>
</evidence>
<dbReference type="InterPro" id="IPR011764">
    <property type="entry name" value="Biotin_carboxylation_dom"/>
</dbReference>
<dbReference type="InterPro" id="IPR013815">
    <property type="entry name" value="ATP_grasp_subdomain_1"/>
</dbReference>
<dbReference type="PROSITE" id="PS50979">
    <property type="entry name" value="BC"/>
    <property type="match status" value="1"/>
</dbReference>
<dbReference type="GO" id="GO:0016874">
    <property type="term" value="F:ligase activity"/>
    <property type="evidence" value="ECO:0007669"/>
    <property type="project" value="UniProtKB-KW"/>
</dbReference>
<dbReference type="InterPro" id="IPR005479">
    <property type="entry name" value="CPAse_ATP-bd"/>
</dbReference>
<dbReference type="GO" id="GO:0046872">
    <property type="term" value="F:metal ion binding"/>
    <property type="evidence" value="ECO:0007669"/>
    <property type="project" value="InterPro"/>
</dbReference>